<feature type="transmembrane region" description="Helical" evidence="3">
    <location>
        <begin position="97"/>
        <end position="120"/>
    </location>
</feature>
<dbReference type="Proteomes" id="UP000217889">
    <property type="component" value="Chromosome"/>
</dbReference>
<name>A0A291GTC9_9MICO</name>
<keyword evidence="3" id="KW-1133">Transmembrane helix</keyword>
<dbReference type="AlphaFoldDB" id="A0A291GTC9"/>
<feature type="region of interest" description="Disordered" evidence="2">
    <location>
        <begin position="302"/>
        <end position="327"/>
    </location>
</feature>
<sequence length="327" mass="33243">MRVPSHPALPWLAASGVLLMWASSFLVIRVAGNDFSPGAMTLLRVVAASIVLLLLLALGRVRMPRSLRLWAAVLGWGVAWFAAYLVVLSAAELFLDAATTAMLVNLAPLIVAVVSGLLLGEGLSVRLLAGVLVAFSGIVLISVGASTGGLSGLGVVLGLLAALFYAGSVLAQKLLLAHVDSTSMTVIGVLAGALATVPFAPALATELRAAPLDAVLGVLYLGVFPTALAFLLWGYALTHTGAGLLSSSSLLVPALTLLLAWLLLAEVPPPLAIVGGCLCLVGAGSAVGPAIIAALRSRRRADYPEPTSTPPCPEAHPGEDPAHAPCS</sequence>
<dbReference type="InterPro" id="IPR037185">
    <property type="entry name" value="EmrE-like"/>
</dbReference>
<evidence type="ECO:0000259" key="4">
    <source>
        <dbReference type="Pfam" id="PF00892"/>
    </source>
</evidence>
<feature type="transmembrane region" description="Helical" evidence="3">
    <location>
        <begin position="244"/>
        <end position="265"/>
    </location>
</feature>
<evidence type="ECO:0000256" key="2">
    <source>
        <dbReference type="SAM" id="MobiDB-lite"/>
    </source>
</evidence>
<feature type="transmembrane region" description="Helical" evidence="3">
    <location>
        <begin position="69"/>
        <end position="91"/>
    </location>
</feature>
<dbReference type="RefSeq" id="WP_096797944.1">
    <property type="nucleotide sequence ID" value="NZ_CP023564.1"/>
</dbReference>
<dbReference type="InterPro" id="IPR052756">
    <property type="entry name" value="Alkyne_AA_exporter"/>
</dbReference>
<dbReference type="PANTHER" id="PTHR12715">
    <property type="entry name" value="TRANSPORTER, DRUG/METABOLITE EXPORTER FAMILY"/>
    <property type="match status" value="1"/>
</dbReference>
<proteinExistence type="inferred from homology"/>
<dbReference type="SUPFAM" id="SSF103481">
    <property type="entry name" value="Multidrug resistance efflux transporter EmrE"/>
    <property type="match status" value="2"/>
</dbReference>
<dbReference type="InterPro" id="IPR000620">
    <property type="entry name" value="EamA_dom"/>
</dbReference>
<keyword evidence="3" id="KW-0812">Transmembrane</keyword>
<dbReference type="EMBL" id="CP023564">
    <property type="protein sequence ID" value="ATG53465.1"/>
    <property type="molecule type" value="Genomic_DNA"/>
</dbReference>
<feature type="domain" description="EamA" evidence="4">
    <location>
        <begin position="153"/>
        <end position="283"/>
    </location>
</feature>
<evidence type="ECO:0000313" key="6">
    <source>
        <dbReference type="Proteomes" id="UP000217889"/>
    </source>
</evidence>
<feature type="transmembrane region" description="Helical" evidence="3">
    <location>
        <begin position="127"/>
        <end position="145"/>
    </location>
</feature>
<evidence type="ECO:0000313" key="5">
    <source>
        <dbReference type="EMBL" id="ATG53465.1"/>
    </source>
</evidence>
<feature type="transmembrane region" description="Helical" evidence="3">
    <location>
        <begin position="151"/>
        <end position="171"/>
    </location>
</feature>
<keyword evidence="3" id="KW-0472">Membrane</keyword>
<accession>A0A291GTC9</accession>
<feature type="transmembrane region" description="Helical" evidence="3">
    <location>
        <begin position="12"/>
        <end position="32"/>
    </location>
</feature>
<keyword evidence="6" id="KW-1185">Reference proteome</keyword>
<feature type="transmembrane region" description="Helical" evidence="3">
    <location>
        <begin position="38"/>
        <end position="57"/>
    </location>
</feature>
<gene>
    <name evidence="5" type="ORF">CFK41_00740</name>
</gene>
<comment type="similarity">
    <text evidence="1">Belongs to the EamA transporter family.</text>
</comment>
<evidence type="ECO:0000256" key="3">
    <source>
        <dbReference type="SAM" id="Phobius"/>
    </source>
</evidence>
<feature type="transmembrane region" description="Helical" evidence="3">
    <location>
        <begin position="215"/>
        <end position="237"/>
    </location>
</feature>
<reference evidence="5 6" key="1">
    <citation type="journal article" date="2014" name="Int. J. Syst. Evol. Microbiol.">
        <title>Brachybacterium ginsengisoli sp. nov., isolated from soil of a ginseng field.</title>
        <authorList>
            <person name="Hoang V.A."/>
            <person name="Kim Y.J."/>
            <person name="Nguyen N.L."/>
            <person name="Yang D.C."/>
        </authorList>
    </citation>
    <scope>NUCLEOTIDE SEQUENCE [LARGE SCALE GENOMIC DNA]</scope>
    <source>
        <strain evidence="5 6">DCY80</strain>
    </source>
</reference>
<evidence type="ECO:0000256" key="1">
    <source>
        <dbReference type="ARBA" id="ARBA00007362"/>
    </source>
</evidence>
<dbReference type="Pfam" id="PF00892">
    <property type="entry name" value="EamA"/>
    <property type="match status" value="2"/>
</dbReference>
<feature type="compositionally biased region" description="Basic and acidic residues" evidence="2">
    <location>
        <begin position="316"/>
        <end position="327"/>
    </location>
</feature>
<dbReference type="OrthoDB" id="3744378at2"/>
<dbReference type="PANTHER" id="PTHR12715:SF4">
    <property type="entry name" value="EAMA DOMAIN-CONTAINING PROTEIN"/>
    <property type="match status" value="1"/>
</dbReference>
<dbReference type="KEGG" id="bgg:CFK41_00740"/>
<organism evidence="5 6">
    <name type="scientific">Brachybacterium ginsengisoli</name>
    <dbReference type="NCBI Taxonomy" id="1331682"/>
    <lineage>
        <taxon>Bacteria</taxon>
        <taxon>Bacillati</taxon>
        <taxon>Actinomycetota</taxon>
        <taxon>Actinomycetes</taxon>
        <taxon>Micrococcales</taxon>
        <taxon>Dermabacteraceae</taxon>
        <taxon>Brachybacterium</taxon>
    </lineage>
</organism>
<feature type="transmembrane region" description="Helical" evidence="3">
    <location>
        <begin position="183"/>
        <end position="203"/>
    </location>
</feature>
<feature type="domain" description="EamA" evidence="4">
    <location>
        <begin position="13"/>
        <end position="142"/>
    </location>
</feature>
<protein>
    <submittedName>
        <fullName evidence="5">EamA family transporter</fullName>
    </submittedName>
</protein>
<feature type="transmembrane region" description="Helical" evidence="3">
    <location>
        <begin position="271"/>
        <end position="295"/>
    </location>
</feature>
<dbReference type="GO" id="GO:0016020">
    <property type="term" value="C:membrane"/>
    <property type="evidence" value="ECO:0007669"/>
    <property type="project" value="InterPro"/>
</dbReference>